<evidence type="ECO:0000313" key="1">
    <source>
        <dbReference type="EMBL" id="CAA2969951.1"/>
    </source>
</evidence>
<proteinExistence type="predicted"/>
<accession>A0A8S0QVT3</accession>
<reference evidence="1 2" key="1">
    <citation type="submission" date="2019-12" db="EMBL/GenBank/DDBJ databases">
        <authorList>
            <person name="Alioto T."/>
            <person name="Alioto T."/>
            <person name="Gomez Garrido J."/>
        </authorList>
    </citation>
    <scope>NUCLEOTIDE SEQUENCE [LARGE SCALE GENOMIC DNA]</scope>
</reference>
<evidence type="ECO:0000313" key="2">
    <source>
        <dbReference type="Proteomes" id="UP000594638"/>
    </source>
</evidence>
<dbReference type="AlphaFoldDB" id="A0A8S0QVT3"/>
<protein>
    <submittedName>
        <fullName evidence="1">Uncharacterized protein</fullName>
    </submittedName>
</protein>
<keyword evidence="2" id="KW-1185">Reference proteome</keyword>
<organism evidence="1 2">
    <name type="scientific">Olea europaea subsp. europaea</name>
    <dbReference type="NCBI Taxonomy" id="158383"/>
    <lineage>
        <taxon>Eukaryota</taxon>
        <taxon>Viridiplantae</taxon>
        <taxon>Streptophyta</taxon>
        <taxon>Embryophyta</taxon>
        <taxon>Tracheophyta</taxon>
        <taxon>Spermatophyta</taxon>
        <taxon>Magnoliopsida</taxon>
        <taxon>eudicotyledons</taxon>
        <taxon>Gunneridae</taxon>
        <taxon>Pentapetalae</taxon>
        <taxon>asterids</taxon>
        <taxon>lamiids</taxon>
        <taxon>Lamiales</taxon>
        <taxon>Oleaceae</taxon>
        <taxon>Oleeae</taxon>
        <taxon>Olea</taxon>
    </lineage>
</organism>
<sequence length="106" mass="11470">MESAGPNPVIHVFKISKPPNINLEKSTAKPRRLDRRTMAEVGADAVATGGLSIILRRRVSAAIEAELLEVWNSCNQAMVCSSGRRSQLTSLENPNSATVLKTLISQ</sequence>
<name>A0A8S0QVT3_OLEEU</name>
<comment type="caution">
    <text evidence="1">The sequence shown here is derived from an EMBL/GenBank/DDBJ whole genome shotgun (WGS) entry which is preliminary data.</text>
</comment>
<dbReference type="Proteomes" id="UP000594638">
    <property type="component" value="Unassembled WGS sequence"/>
</dbReference>
<dbReference type="Gramene" id="OE9A033862T1">
    <property type="protein sequence ID" value="OE9A033862C1"/>
    <property type="gene ID" value="OE9A033862"/>
</dbReference>
<dbReference type="EMBL" id="CACTIH010001957">
    <property type="protein sequence ID" value="CAA2969951.1"/>
    <property type="molecule type" value="Genomic_DNA"/>
</dbReference>
<gene>
    <name evidence="1" type="ORF">OLEA9_A033862</name>
</gene>